<dbReference type="AlphaFoldDB" id="A0A7S0FXW4"/>
<dbReference type="InterPro" id="IPR020845">
    <property type="entry name" value="AMP-binding_CS"/>
</dbReference>
<dbReference type="InterPro" id="IPR045851">
    <property type="entry name" value="AMP-bd_C_sf"/>
</dbReference>
<reference evidence="3" key="1">
    <citation type="submission" date="2021-01" db="EMBL/GenBank/DDBJ databases">
        <authorList>
            <person name="Corre E."/>
            <person name="Pelletier E."/>
            <person name="Niang G."/>
            <person name="Scheremetjew M."/>
            <person name="Finn R."/>
            <person name="Kale V."/>
            <person name="Holt S."/>
            <person name="Cochrane G."/>
            <person name="Meng A."/>
            <person name="Brown T."/>
            <person name="Cohen L."/>
        </authorList>
    </citation>
    <scope>NUCLEOTIDE SEQUENCE</scope>
    <source>
        <strain evidence="3">Pbaha01</strain>
    </source>
</reference>
<dbReference type="PROSITE" id="PS00455">
    <property type="entry name" value="AMP_BINDING"/>
    <property type="match status" value="1"/>
</dbReference>
<organism evidence="3">
    <name type="scientific">Pyrodinium bahamense</name>
    <dbReference type="NCBI Taxonomy" id="73915"/>
    <lineage>
        <taxon>Eukaryota</taxon>
        <taxon>Sar</taxon>
        <taxon>Alveolata</taxon>
        <taxon>Dinophyceae</taxon>
        <taxon>Gonyaulacales</taxon>
        <taxon>Pyrocystaceae</taxon>
        <taxon>Pyrodinium</taxon>
    </lineage>
</organism>
<dbReference type="EMBL" id="HBEG01054192">
    <property type="protein sequence ID" value="CAD8389452.1"/>
    <property type="molecule type" value="Transcribed_RNA"/>
</dbReference>
<dbReference type="InterPro" id="IPR000873">
    <property type="entry name" value="AMP-dep_synth/lig_dom"/>
</dbReference>
<dbReference type="SUPFAM" id="SSF56801">
    <property type="entry name" value="Acetyl-CoA synthetase-like"/>
    <property type="match status" value="1"/>
</dbReference>
<dbReference type="Pfam" id="PF00501">
    <property type="entry name" value="AMP-binding"/>
    <property type="match status" value="1"/>
</dbReference>
<dbReference type="PANTHER" id="PTHR24096:SF323">
    <property type="entry name" value="BLR3536 PROTEIN"/>
    <property type="match status" value="1"/>
</dbReference>
<feature type="domain" description="AMP-dependent synthetase/ligase" evidence="1">
    <location>
        <begin position="7"/>
        <end position="335"/>
    </location>
</feature>
<feature type="domain" description="AMP-binding enzyme C-terminal" evidence="2">
    <location>
        <begin position="390"/>
        <end position="468"/>
    </location>
</feature>
<proteinExistence type="predicted"/>
<evidence type="ECO:0000313" key="3">
    <source>
        <dbReference type="EMBL" id="CAD8389452.1"/>
    </source>
</evidence>
<dbReference type="InterPro" id="IPR042099">
    <property type="entry name" value="ANL_N_sf"/>
</dbReference>
<sequence>MAAKRDRIAYALAKRLSDDVVAGAIYSKNSVEWALCNQVCTVLGLRFSPINWHLVADEIAYIVDDCDANVLFFGVEYAPTLADVRPKTLKVKVWVCMDGTAEGALALEGLVAEAPETPVLPPHNRKGGMISYTGGTTGKPKGAVREGGIAMPPDVRMAMLDQWGLLRMMPHPVQLVSGPMYHAMPAAWFAVGLPLGTTFVFMQKFDALGALAAIRRFKVNGFYMPPVLLKRLLQVPEDVKKQYDISSVKTIMSGGAACPTSVKEGIVAMFGPVLYELYGASELGGVAVMGPEHMLKKPLSCGRPAAGMDVILLDDNRQKITQPLVSGEIFAKGLNIDRYHKLDALTQEARFGDYFSVGDIGYFDEDGFLYISDRKIDMVVSGGVNIYPAQVEDVLHKHPDVEDVAVFGLPDSEYGERVHAALRLVDGRQVTAKAVLDWCNGKIGKFQLPREDEISFHTETFPRSEDGKLRKKVLRAQVQARKAPHSRL</sequence>
<name>A0A7S0FXW4_9DINO</name>
<evidence type="ECO:0000259" key="2">
    <source>
        <dbReference type="Pfam" id="PF13193"/>
    </source>
</evidence>
<gene>
    <name evidence="3" type="ORF">PBAH0796_LOCUS33010</name>
</gene>
<dbReference type="Gene3D" id="3.40.50.12780">
    <property type="entry name" value="N-terminal domain of ligase-like"/>
    <property type="match status" value="1"/>
</dbReference>
<dbReference type="Gene3D" id="3.30.300.30">
    <property type="match status" value="1"/>
</dbReference>
<dbReference type="InterPro" id="IPR025110">
    <property type="entry name" value="AMP-bd_C"/>
</dbReference>
<accession>A0A7S0FXW4</accession>
<dbReference type="Pfam" id="PF13193">
    <property type="entry name" value="AMP-binding_C"/>
    <property type="match status" value="1"/>
</dbReference>
<dbReference type="PANTHER" id="PTHR24096">
    <property type="entry name" value="LONG-CHAIN-FATTY-ACID--COA LIGASE"/>
    <property type="match status" value="1"/>
</dbReference>
<protein>
    <submittedName>
        <fullName evidence="3">Uncharacterized protein</fullName>
    </submittedName>
</protein>
<evidence type="ECO:0000259" key="1">
    <source>
        <dbReference type="Pfam" id="PF00501"/>
    </source>
</evidence>
<dbReference type="GO" id="GO:0016405">
    <property type="term" value="F:CoA-ligase activity"/>
    <property type="evidence" value="ECO:0007669"/>
    <property type="project" value="TreeGrafter"/>
</dbReference>